<evidence type="ECO:0000313" key="2">
    <source>
        <dbReference type="Proteomes" id="UP001295684"/>
    </source>
</evidence>
<dbReference type="EMBL" id="CAMPGE010001445">
    <property type="protein sequence ID" value="CAI2360232.1"/>
    <property type="molecule type" value="Genomic_DNA"/>
</dbReference>
<dbReference type="AlphaFoldDB" id="A0AAD1U4A0"/>
<proteinExistence type="predicted"/>
<keyword evidence="2" id="KW-1185">Reference proteome</keyword>
<sequence length="49" mass="5298">MIVFKGLANHSCTPSLLLVCSLHLASEDRNISNTSQDLKAIFIVLASIL</sequence>
<protein>
    <submittedName>
        <fullName evidence="1">Uncharacterized protein</fullName>
    </submittedName>
</protein>
<name>A0AAD1U4A0_EUPCR</name>
<reference evidence="1" key="1">
    <citation type="submission" date="2023-07" db="EMBL/GenBank/DDBJ databases">
        <authorList>
            <consortium name="AG Swart"/>
            <person name="Singh M."/>
            <person name="Singh A."/>
            <person name="Seah K."/>
            <person name="Emmerich C."/>
        </authorList>
    </citation>
    <scope>NUCLEOTIDE SEQUENCE</scope>
    <source>
        <strain evidence="1">DP1</strain>
    </source>
</reference>
<evidence type="ECO:0000313" key="1">
    <source>
        <dbReference type="EMBL" id="CAI2360232.1"/>
    </source>
</evidence>
<organism evidence="1 2">
    <name type="scientific">Euplotes crassus</name>
    <dbReference type="NCBI Taxonomy" id="5936"/>
    <lineage>
        <taxon>Eukaryota</taxon>
        <taxon>Sar</taxon>
        <taxon>Alveolata</taxon>
        <taxon>Ciliophora</taxon>
        <taxon>Intramacronucleata</taxon>
        <taxon>Spirotrichea</taxon>
        <taxon>Hypotrichia</taxon>
        <taxon>Euplotida</taxon>
        <taxon>Euplotidae</taxon>
        <taxon>Moneuplotes</taxon>
    </lineage>
</organism>
<comment type="caution">
    <text evidence="1">The sequence shown here is derived from an EMBL/GenBank/DDBJ whole genome shotgun (WGS) entry which is preliminary data.</text>
</comment>
<accession>A0AAD1U4A0</accession>
<gene>
    <name evidence="1" type="ORF">ECRASSUSDP1_LOCUS1531</name>
</gene>
<dbReference type="Proteomes" id="UP001295684">
    <property type="component" value="Unassembled WGS sequence"/>
</dbReference>